<proteinExistence type="predicted"/>
<comment type="cofactor">
    <cofactor evidence="1">
        <name>FAD</name>
        <dbReference type="ChEBI" id="CHEBI:57692"/>
    </cofactor>
</comment>
<dbReference type="InterPro" id="IPR006311">
    <property type="entry name" value="TAT_signal"/>
</dbReference>
<dbReference type="EMBL" id="PPTX01000001">
    <property type="protein sequence ID" value="RDB81916.1"/>
    <property type="molecule type" value="Genomic_DNA"/>
</dbReference>
<evidence type="ECO:0000259" key="5">
    <source>
        <dbReference type="Pfam" id="PF00890"/>
    </source>
</evidence>
<accession>A0A369MYT2</accession>
<protein>
    <submittedName>
        <fullName evidence="6">FAD-binding protein</fullName>
    </submittedName>
</protein>
<gene>
    <name evidence="6" type="ORF">C1872_00475</name>
</gene>
<keyword evidence="2" id="KW-0285">Flavoprotein</keyword>
<dbReference type="InterPro" id="IPR036188">
    <property type="entry name" value="FAD/NAD-bd_sf"/>
</dbReference>
<feature type="domain" description="FAD-dependent oxidoreductase 2 FAD-binding" evidence="5">
    <location>
        <begin position="241"/>
        <end position="559"/>
    </location>
</feature>
<sequence>MEDLSRRTFLRGALLAGAGAVGAGALTACAPQTTESKSAGASAAADDATVNGDYPWPVNPPEIAAEDVEEEVSADIIIVGLGIAGVAAARSAVEEGASIIAFEKSEKPNVRSGDFAIMGGETMKRWGRENIVDIDEACDHEVEEGSYFPKRSIYTKWAKHSGEAFDWYLEAVPDIYYAESSIAEIPDGVEQYITPYFVPLPDGYDFTKEAFPCYPSSVSCYPDQKFIFEANWDMVVGTGLMDARFGHFAEKLEKDGDRVSTVYARNAETGKYVKATASKGVILATGEYSSNPEFLKFFCPATVENEIQVWWPDMDVEGKPVNQGDGLKLGNWVGAAVQQHHAPMIHWMGGTYGGTGMDMSPVGTAPFLYLNKDGKRFTNEDIPGQQMQNQIENQPGRMLFQFFDGNWAEQWASFPIKHGKATYQMESPTGRVEATASPSDYISQTNIDLAVEAGVLLKADTLDELLTLCKEKGLDIENAKASIERYNELAKAGKDEDFGKIASRLFPVETAPFYATPCRQGDMLVCIGGLVSDEECHVFDEEKRVIPGFYVAGNVQGNRFAVQYPIAFKGVSHSMALYYGYVAGKNAVAGA</sequence>
<dbReference type="Pfam" id="PF00890">
    <property type="entry name" value="FAD_binding_2"/>
    <property type="match status" value="1"/>
</dbReference>
<keyword evidence="3" id="KW-0274">FAD</keyword>
<dbReference type="PROSITE" id="PS51257">
    <property type="entry name" value="PROKAR_LIPOPROTEIN"/>
    <property type="match status" value="1"/>
</dbReference>
<dbReference type="AlphaFoldDB" id="A0A369MYT2"/>
<dbReference type="GO" id="GO:0033765">
    <property type="term" value="F:steroid dehydrogenase activity, acting on the CH-CH group of donors"/>
    <property type="evidence" value="ECO:0007669"/>
    <property type="project" value="UniProtKB-ARBA"/>
</dbReference>
<dbReference type="PROSITE" id="PS51318">
    <property type="entry name" value="TAT"/>
    <property type="match status" value="1"/>
</dbReference>
<dbReference type="Gene3D" id="3.50.50.60">
    <property type="entry name" value="FAD/NAD(P)-binding domain"/>
    <property type="match status" value="1"/>
</dbReference>
<evidence type="ECO:0000256" key="3">
    <source>
        <dbReference type="ARBA" id="ARBA00022827"/>
    </source>
</evidence>
<dbReference type="Proteomes" id="UP000253752">
    <property type="component" value="Unassembled WGS sequence"/>
</dbReference>
<dbReference type="Gene3D" id="3.90.700.10">
    <property type="entry name" value="Succinate dehydrogenase/fumarate reductase flavoprotein, catalytic domain"/>
    <property type="match status" value="1"/>
</dbReference>
<dbReference type="GO" id="GO:0008202">
    <property type="term" value="P:steroid metabolic process"/>
    <property type="evidence" value="ECO:0007669"/>
    <property type="project" value="UniProtKB-ARBA"/>
</dbReference>
<dbReference type="PANTHER" id="PTHR43400:SF10">
    <property type="entry name" value="3-OXOSTEROID 1-DEHYDROGENASE"/>
    <property type="match status" value="1"/>
</dbReference>
<dbReference type="SUPFAM" id="SSF51905">
    <property type="entry name" value="FAD/NAD(P)-binding domain"/>
    <property type="match status" value="1"/>
</dbReference>
<dbReference type="InterPro" id="IPR027477">
    <property type="entry name" value="Succ_DH/fumarate_Rdtase_cat_sf"/>
</dbReference>
<evidence type="ECO:0000313" key="7">
    <source>
        <dbReference type="Proteomes" id="UP000253752"/>
    </source>
</evidence>
<comment type="caution">
    <text evidence="6">The sequence shown here is derived from an EMBL/GenBank/DDBJ whole genome shotgun (WGS) entry which is preliminary data.</text>
</comment>
<evidence type="ECO:0000256" key="2">
    <source>
        <dbReference type="ARBA" id="ARBA00022630"/>
    </source>
</evidence>
<reference evidence="6 7" key="1">
    <citation type="journal article" date="2018" name="Elife">
        <title>Discovery and characterization of a prevalent human gut bacterial enzyme sufficient for the inactivation of a family of plant toxins.</title>
        <authorList>
            <person name="Koppel N."/>
            <person name="Bisanz J.E."/>
            <person name="Pandelia M.E."/>
            <person name="Turnbaugh P.J."/>
            <person name="Balskus E.P."/>
        </authorList>
    </citation>
    <scope>NUCLEOTIDE SEQUENCE [LARGE SCALE GENOMIC DNA]</scope>
    <source>
        <strain evidence="6 7">MR1 #12</strain>
    </source>
</reference>
<organism evidence="6 7">
    <name type="scientific">Eggerthella lenta</name>
    <name type="common">Eubacterium lentum</name>
    <dbReference type="NCBI Taxonomy" id="84112"/>
    <lineage>
        <taxon>Bacteria</taxon>
        <taxon>Bacillati</taxon>
        <taxon>Actinomycetota</taxon>
        <taxon>Coriobacteriia</taxon>
        <taxon>Eggerthellales</taxon>
        <taxon>Eggerthellaceae</taxon>
        <taxon>Eggerthella</taxon>
    </lineage>
</organism>
<dbReference type="InterPro" id="IPR050315">
    <property type="entry name" value="FAD-oxidoreductase_2"/>
</dbReference>
<evidence type="ECO:0000313" key="6">
    <source>
        <dbReference type="EMBL" id="RDB81916.1"/>
    </source>
</evidence>
<keyword evidence="4" id="KW-0560">Oxidoreductase</keyword>
<evidence type="ECO:0000256" key="1">
    <source>
        <dbReference type="ARBA" id="ARBA00001974"/>
    </source>
</evidence>
<dbReference type="RefSeq" id="WP_009307126.1">
    <property type="nucleotide sequence ID" value="NZ_CP089334.1"/>
</dbReference>
<dbReference type="PANTHER" id="PTHR43400">
    <property type="entry name" value="FUMARATE REDUCTASE"/>
    <property type="match status" value="1"/>
</dbReference>
<name>A0A369MYT2_EGGLN</name>
<dbReference type="SUPFAM" id="SSF56425">
    <property type="entry name" value="Succinate dehydrogenase/fumarate reductase flavoprotein, catalytic domain"/>
    <property type="match status" value="1"/>
</dbReference>
<evidence type="ECO:0000256" key="4">
    <source>
        <dbReference type="ARBA" id="ARBA00023002"/>
    </source>
</evidence>
<dbReference type="InterPro" id="IPR003953">
    <property type="entry name" value="FAD-dep_OxRdtase_2_FAD-bd"/>
</dbReference>